<reference evidence="4" key="1">
    <citation type="journal article" date="2020" name="Cell">
        <title>Large-Scale Comparative Analyses of Tick Genomes Elucidate Their Genetic Diversity and Vector Capacities.</title>
        <authorList>
            <consortium name="Tick Genome and Microbiome Consortium (TIGMIC)"/>
            <person name="Jia N."/>
            <person name="Wang J."/>
            <person name="Shi W."/>
            <person name="Du L."/>
            <person name="Sun Y."/>
            <person name="Zhan W."/>
            <person name="Jiang J.F."/>
            <person name="Wang Q."/>
            <person name="Zhang B."/>
            <person name="Ji P."/>
            <person name="Bell-Sakyi L."/>
            <person name="Cui X.M."/>
            <person name="Yuan T.T."/>
            <person name="Jiang B.G."/>
            <person name="Yang W.F."/>
            <person name="Lam T.T."/>
            <person name="Chang Q.C."/>
            <person name="Ding S.J."/>
            <person name="Wang X.J."/>
            <person name="Zhu J.G."/>
            <person name="Ruan X.D."/>
            <person name="Zhao L."/>
            <person name="Wei J.T."/>
            <person name="Ye R.Z."/>
            <person name="Que T.C."/>
            <person name="Du C.H."/>
            <person name="Zhou Y.H."/>
            <person name="Cheng J.X."/>
            <person name="Dai P.F."/>
            <person name="Guo W.B."/>
            <person name="Han X.H."/>
            <person name="Huang E.J."/>
            <person name="Li L.F."/>
            <person name="Wei W."/>
            <person name="Gao Y.C."/>
            <person name="Liu J.Z."/>
            <person name="Shao H.Z."/>
            <person name="Wang X."/>
            <person name="Wang C.C."/>
            <person name="Yang T.C."/>
            <person name="Huo Q.B."/>
            <person name="Li W."/>
            <person name="Chen H.Y."/>
            <person name="Chen S.E."/>
            <person name="Zhou L.G."/>
            <person name="Ni X.B."/>
            <person name="Tian J.H."/>
            <person name="Sheng Y."/>
            <person name="Liu T."/>
            <person name="Pan Y.S."/>
            <person name="Xia L.Y."/>
            <person name="Li J."/>
            <person name="Zhao F."/>
            <person name="Cao W.C."/>
        </authorList>
    </citation>
    <scope>NUCLEOTIDE SEQUENCE</scope>
    <source>
        <strain evidence="4">Rsan-2018</strain>
    </source>
</reference>
<dbReference type="GO" id="GO:0002031">
    <property type="term" value="P:G protein-coupled receptor internalization"/>
    <property type="evidence" value="ECO:0007669"/>
    <property type="project" value="TreeGrafter"/>
</dbReference>
<evidence type="ECO:0000313" key="4">
    <source>
        <dbReference type="EMBL" id="KAH7982289.1"/>
    </source>
</evidence>
<dbReference type="GO" id="GO:0005737">
    <property type="term" value="C:cytoplasm"/>
    <property type="evidence" value="ECO:0007669"/>
    <property type="project" value="TreeGrafter"/>
</dbReference>
<dbReference type="InterPro" id="IPR000698">
    <property type="entry name" value="Arrestin"/>
</dbReference>
<dbReference type="InterPro" id="IPR014756">
    <property type="entry name" value="Ig_E-set"/>
</dbReference>
<dbReference type="InterPro" id="IPR011022">
    <property type="entry name" value="Arrestin_C-like"/>
</dbReference>
<dbReference type="GO" id="GO:0001664">
    <property type="term" value="F:G protein-coupled receptor binding"/>
    <property type="evidence" value="ECO:0007669"/>
    <property type="project" value="TreeGrafter"/>
</dbReference>
<dbReference type="GO" id="GO:0007165">
    <property type="term" value="P:signal transduction"/>
    <property type="evidence" value="ECO:0007669"/>
    <property type="project" value="InterPro"/>
</dbReference>
<dbReference type="Gene3D" id="2.60.40.840">
    <property type="match status" value="1"/>
</dbReference>
<dbReference type="Gene3D" id="2.60.40.640">
    <property type="match status" value="1"/>
</dbReference>
<feature type="region of interest" description="Disordered" evidence="2">
    <location>
        <begin position="395"/>
        <end position="414"/>
    </location>
</feature>
<dbReference type="AlphaFoldDB" id="A0A9D4QH91"/>
<evidence type="ECO:0000256" key="2">
    <source>
        <dbReference type="SAM" id="MobiDB-lite"/>
    </source>
</evidence>
<dbReference type="EMBL" id="JABSTV010001245">
    <property type="protein sequence ID" value="KAH7982289.1"/>
    <property type="molecule type" value="Genomic_DNA"/>
</dbReference>
<dbReference type="PRINTS" id="PR00309">
    <property type="entry name" value="ARRESTIN"/>
</dbReference>
<gene>
    <name evidence="4" type="ORF">HPB52_003802</name>
</gene>
<keyword evidence="5" id="KW-1185">Reference proteome</keyword>
<dbReference type="PANTHER" id="PTHR11792:SF17">
    <property type="entry name" value="KURTZ ARRESTIN"/>
    <property type="match status" value="1"/>
</dbReference>
<evidence type="ECO:0000256" key="1">
    <source>
        <dbReference type="ARBA" id="ARBA00005298"/>
    </source>
</evidence>
<dbReference type="PANTHER" id="PTHR11792">
    <property type="entry name" value="ARRESTIN"/>
    <property type="match status" value="1"/>
</dbReference>
<evidence type="ECO:0000259" key="3">
    <source>
        <dbReference type="SMART" id="SM01017"/>
    </source>
</evidence>
<comment type="caution">
    <text evidence="4">The sequence shown here is derived from an EMBL/GenBank/DDBJ whole genome shotgun (WGS) entry which is preliminary data.</text>
</comment>
<dbReference type="VEuPathDB" id="VectorBase:RSAN_057815"/>
<evidence type="ECO:0000313" key="5">
    <source>
        <dbReference type="Proteomes" id="UP000821837"/>
    </source>
</evidence>
<accession>A0A9D4QH91</accession>
<organism evidence="4 5">
    <name type="scientific">Rhipicephalus sanguineus</name>
    <name type="common">Brown dog tick</name>
    <name type="synonym">Ixodes sanguineus</name>
    <dbReference type="NCBI Taxonomy" id="34632"/>
    <lineage>
        <taxon>Eukaryota</taxon>
        <taxon>Metazoa</taxon>
        <taxon>Ecdysozoa</taxon>
        <taxon>Arthropoda</taxon>
        <taxon>Chelicerata</taxon>
        <taxon>Arachnida</taxon>
        <taxon>Acari</taxon>
        <taxon>Parasitiformes</taxon>
        <taxon>Ixodida</taxon>
        <taxon>Ixodoidea</taxon>
        <taxon>Ixodidae</taxon>
        <taxon>Rhipicephalinae</taxon>
        <taxon>Rhipicephalus</taxon>
        <taxon>Rhipicephalus</taxon>
    </lineage>
</organism>
<proteinExistence type="inferred from homology"/>
<protein>
    <recommendedName>
        <fullName evidence="3">Arrestin C-terminal-like domain-containing protein</fullName>
    </recommendedName>
</protein>
<name>A0A9D4QH91_RHISA</name>
<dbReference type="Proteomes" id="UP000821837">
    <property type="component" value="Chromosome 1"/>
</dbReference>
<feature type="domain" description="Arrestin C-terminal-like" evidence="3">
    <location>
        <begin position="235"/>
        <end position="395"/>
    </location>
</feature>
<reference evidence="4" key="2">
    <citation type="submission" date="2021-09" db="EMBL/GenBank/DDBJ databases">
        <authorList>
            <person name="Jia N."/>
            <person name="Wang J."/>
            <person name="Shi W."/>
            <person name="Du L."/>
            <person name="Sun Y."/>
            <person name="Zhan W."/>
            <person name="Jiang J."/>
            <person name="Wang Q."/>
            <person name="Zhang B."/>
            <person name="Ji P."/>
            <person name="Sakyi L.B."/>
            <person name="Cui X."/>
            <person name="Yuan T."/>
            <person name="Jiang B."/>
            <person name="Yang W."/>
            <person name="Lam T.T.-Y."/>
            <person name="Chang Q."/>
            <person name="Ding S."/>
            <person name="Wang X."/>
            <person name="Zhu J."/>
            <person name="Ruan X."/>
            <person name="Zhao L."/>
            <person name="Wei J."/>
            <person name="Que T."/>
            <person name="Du C."/>
            <person name="Cheng J."/>
            <person name="Dai P."/>
            <person name="Han X."/>
            <person name="Huang E."/>
            <person name="Gao Y."/>
            <person name="Liu J."/>
            <person name="Shao H."/>
            <person name="Ye R."/>
            <person name="Li L."/>
            <person name="Wei W."/>
            <person name="Wang X."/>
            <person name="Wang C."/>
            <person name="Huo Q."/>
            <person name="Li W."/>
            <person name="Guo W."/>
            <person name="Chen H."/>
            <person name="Chen S."/>
            <person name="Zhou L."/>
            <person name="Zhou L."/>
            <person name="Ni X."/>
            <person name="Tian J."/>
            <person name="Zhou Y."/>
            <person name="Sheng Y."/>
            <person name="Liu T."/>
            <person name="Pan Y."/>
            <person name="Xia L."/>
            <person name="Li J."/>
            <person name="Zhao F."/>
            <person name="Cao W."/>
        </authorList>
    </citation>
    <scope>NUCLEOTIDE SEQUENCE</scope>
    <source>
        <strain evidence="4">Rsan-2018</strain>
        <tissue evidence="4">Larvae</tissue>
    </source>
</reference>
<sequence length="439" mass="47995">MQRVGASRANRVYKKQSPNSRLTLYLSTREFVHAPSRASVSAIDGVVLVDPTYLKDRRVYAMVLLTFRYGREDEEVMGLKFFTEAILDFKQVYPEPTAASTSGTASGAAGGADGSVAARALGCASAGTGTTEDELTPLQRNLLKKLGSDAYPLTLRISPQAPPSVRLHPARPYQGSPLGVSYDLKVYIGERSDEKPHKRNTVRMALRCVQYADAAADALAVRPPSASVRKTFVFCPGRLDLQASLDRETYHQGDVVRIHVTMNNGSSKTVQRLKVAVLQHVHVCMFTHGRFKNLIGSADTGPGRTVPPGTTVSRDFEVRLQSCEKFPVALAVESEFHEDDANTYNLSSTTVLLNPREKNPYGVNVSYEVKVKAILSCIDRPLVVRLPFRIMLPRPPQHGANRTPLPSTLQPDDSVDSVADCVAEDIAKLTVDSRAEANT</sequence>
<dbReference type="SMART" id="SM01017">
    <property type="entry name" value="Arrestin_C"/>
    <property type="match status" value="1"/>
</dbReference>
<dbReference type="Pfam" id="PF02752">
    <property type="entry name" value="Arrestin_C"/>
    <property type="match status" value="1"/>
</dbReference>
<dbReference type="SUPFAM" id="SSF81296">
    <property type="entry name" value="E set domains"/>
    <property type="match status" value="3"/>
</dbReference>
<comment type="similarity">
    <text evidence="1">Belongs to the arrestin family.</text>
</comment>
<dbReference type="InterPro" id="IPR014752">
    <property type="entry name" value="Arrestin-like_C"/>
</dbReference>
<dbReference type="InterPro" id="IPR014753">
    <property type="entry name" value="Arrestin_N"/>
</dbReference>